<evidence type="ECO:0000256" key="1">
    <source>
        <dbReference type="SAM" id="SignalP"/>
    </source>
</evidence>
<dbReference type="RefSeq" id="WP_013187486.1">
    <property type="nucleotide sequence ID" value="NC_014230.1"/>
</dbReference>
<reference evidence="2 3" key="1">
    <citation type="journal article" date="2010" name="J. Bacteriol.">
        <title>The complete genome sequence of Croceibacter atlanticus HTCC2559T.</title>
        <authorList>
            <person name="Oh H.M."/>
            <person name="Kang I."/>
            <person name="Ferriera S."/>
            <person name="Giovannoni S.J."/>
            <person name="Cho J.C."/>
        </authorList>
    </citation>
    <scope>NUCLEOTIDE SEQUENCE [LARGE SCALE GENOMIC DNA]</scope>
    <source>
        <strain evidence="3">ATCC BAA-628 / HTCC2559 / KCTC 12090</strain>
    </source>
</reference>
<dbReference type="HOGENOM" id="CLU_1738857_0_0_10"/>
<evidence type="ECO:0000313" key="3">
    <source>
        <dbReference type="Proteomes" id="UP000002297"/>
    </source>
</evidence>
<proteinExistence type="predicted"/>
<dbReference type="eggNOG" id="ENOG5033G9M">
    <property type="taxonomic scope" value="Bacteria"/>
</dbReference>
<feature type="chain" id="PRO_5002660016" description="Secreted protein" evidence="1">
    <location>
        <begin position="25"/>
        <end position="152"/>
    </location>
</feature>
<dbReference type="STRING" id="216432.CA2559_08706"/>
<protein>
    <recommendedName>
        <fullName evidence="4">Secreted protein</fullName>
    </recommendedName>
</protein>
<name>A3UBU9_CROAH</name>
<dbReference type="OrthoDB" id="1361499at2"/>
<gene>
    <name evidence="2" type="ordered locus">CA2559_08706</name>
</gene>
<evidence type="ECO:0008006" key="4">
    <source>
        <dbReference type="Google" id="ProtNLM"/>
    </source>
</evidence>
<dbReference type="GeneID" id="89453493"/>
<keyword evidence="1" id="KW-0732">Signal</keyword>
<sequence length="152" mass="17645">MKRMLLTFLLPCICVVLFIATVNLDTKVNANVLPDDYTSLVTINNWGSWQSTSCYKGLDFRVKLRGKNYDGSKHIWGVQFRNRYNDVIHFSYEVYNREPNNARTTHRTDLKPGALSSGVSDFYMENSNSIYVFVDSVRFIKDGLQPYYECDK</sequence>
<dbReference type="EMBL" id="CP002046">
    <property type="protein sequence ID" value="EAP86100.1"/>
    <property type="molecule type" value="Genomic_DNA"/>
</dbReference>
<accession>A3UBU9</accession>
<dbReference type="AlphaFoldDB" id="A3UBU9"/>
<dbReference type="Proteomes" id="UP000002297">
    <property type="component" value="Chromosome"/>
</dbReference>
<dbReference type="KEGG" id="cat:CA2559_08706"/>
<keyword evidence="3" id="KW-1185">Reference proteome</keyword>
<evidence type="ECO:0000313" key="2">
    <source>
        <dbReference type="EMBL" id="EAP86100.1"/>
    </source>
</evidence>
<feature type="signal peptide" evidence="1">
    <location>
        <begin position="1"/>
        <end position="24"/>
    </location>
</feature>
<organism evidence="2 3">
    <name type="scientific">Croceibacter atlanticus (strain ATCC BAA-628 / JCM 21780 / CIP 108009 / IAM 15332 / KCTC 12090 / HTCC2559)</name>
    <dbReference type="NCBI Taxonomy" id="216432"/>
    <lineage>
        <taxon>Bacteria</taxon>
        <taxon>Pseudomonadati</taxon>
        <taxon>Bacteroidota</taxon>
        <taxon>Flavobacteriia</taxon>
        <taxon>Flavobacteriales</taxon>
        <taxon>Flavobacteriaceae</taxon>
        <taxon>Croceibacter</taxon>
    </lineage>
</organism>